<keyword evidence="1" id="KW-0472">Membrane</keyword>
<organism evidence="2">
    <name type="scientific">Arion vulgaris</name>
    <dbReference type="NCBI Taxonomy" id="1028688"/>
    <lineage>
        <taxon>Eukaryota</taxon>
        <taxon>Metazoa</taxon>
        <taxon>Spiralia</taxon>
        <taxon>Lophotrochozoa</taxon>
        <taxon>Mollusca</taxon>
        <taxon>Gastropoda</taxon>
        <taxon>Heterobranchia</taxon>
        <taxon>Euthyneura</taxon>
        <taxon>Panpulmonata</taxon>
        <taxon>Eupulmonata</taxon>
        <taxon>Stylommatophora</taxon>
        <taxon>Helicina</taxon>
        <taxon>Arionoidea</taxon>
        <taxon>Arionidae</taxon>
        <taxon>Arion</taxon>
    </lineage>
</organism>
<dbReference type="AlphaFoldDB" id="A0A0B7BTG5"/>
<evidence type="ECO:0000256" key="1">
    <source>
        <dbReference type="SAM" id="Phobius"/>
    </source>
</evidence>
<sequence length="74" mass="8738">TRFPHKFYSCVNLIVFYVTSSAPLGALVLVLRRLYFPDPESYATKSFVPDRDTHVREVDRYRADKMWPGSPDWR</sequence>
<feature type="transmembrane region" description="Helical" evidence="1">
    <location>
        <begin position="6"/>
        <end position="31"/>
    </location>
</feature>
<reference evidence="2" key="1">
    <citation type="submission" date="2014-12" db="EMBL/GenBank/DDBJ databases">
        <title>Insight into the proteome of Arion vulgaris.</title>
        <authorList>
            <person name="Aradska J."/>
            <person name="Bulat T."/>
            <person name="Smidak R."/>
            <person name="Sarate P."/>
            <person name="Gangsoo J."/>
            <person name="Sialana F."/>
            <person name="Bilban M."/>
            <person name="Lubec G."/>
        </authorList>
    </citation>
    <scope>NUCLEOTIDE SEQUENCE</scope>
    <source>
        <tissue evidence="2">Skin</tissue>
    </source>
</reference>
<proteinExistence type="predicted"/>
<dbReference type="EMBL" id="HACG01049614">
    <property type="protein sequence ID" value="CEK96479.1"/>
    <property type="molecule type" value="Transcribed_RNA"/>
</dbReference>
<name>A0A0B7BTG5_9EUPU</name>
<keyword evidence="1" id="KW-1133">Transmembrane helix</keyword>
<gene>
    <name evidence="2" type="primary">ORF212236</name>
</gene>
<feature type="non-terminal residue" evidence="2">
    <location>
        <position position="1"/>
    </location>
</feature>
<accession>A0A0B7BTG5</accession>
<keyword evidence="1" id="KW-0812">Transmembrane</keyword>
<protein>
    <submittedName>
        <fullName evidence="2">Uncharacterized protein</fullName>
    </submittedName>
</protein>
<evidence type="ECO:0000313" key="2">
    <source>
        <dbReference type="EMBL" id="CEK96479.1"/>
    </source>
</evidence>